<sequence>MNTQAQIALMAGAALCTFAPGSTNAQSAREIRGASPLVAVENEAQPRLIVDPPMPEPLAAGRVFIQYRTENLRVIPVFGKGALSVSPRIGHIHITVDDAPWHFVDASGETIILVGLAPGPHKVLVELADPTHKVITSETVRFTIPSLPTKSER</sequence>
<protein>
    <submittedName>
        <fullName evidence="1">Uncharacterized protein</fullName>
    </submittedName>
</protein>
<dbReference type="Pfam" id="PF19625">
    <property type="entry name" value="DUF6130"/>
    <property type="match status" value="1"/>
</dbReference>
<accession>A0A7W7ZJ64</accession>
<reference evidence="1 2" key="1">
    <citation type="submission" date="2020-08" db="EMBL/GenBank/DDBJ databases">
        <title>Genomic Encyclopedia of Type Strains, Phase IV (KMG-V): Genome sequencing to study the core and pangenomes of soil and plant-associated prokaryotes.</title>
        <authorList>
            <person name="Whitman W."/>
        </authorList>
    </citation>
    <scope>NUCLEOTIDE SEQUENCE [LARGE SCALE GENOMIC DNA]</scope>
    <source>
        <strain evidence="1 2">M8UP14</strain>
    </source>
</reference>
<dbReference type="AlphaFoldDB" id="A0A7W7ZJ64"/>
<name>A0A7W7ZJ64_9BACT</name>
<gene>
    <name evidence="1" type="ORF">HDF16_005645</name>
</gene>
<comment type="caution">
    <text evidence="1">The sequence shown here is derived from an EMBL/GenBank/DDBJ whole genome shotgun (WGS) entry which is preliminary data.</text>
</comment>
<dbReference type="InterPro" id="IPR046133">
    <property type="entry name" value="DUF6130"/>
</dbReference>
<evidence type="ECO:0000313" key="1">
    <source>
        <dbReference type="EMBL" id="MBB5060909.1"/>
    </source>
</evidence>
<dbReference type="EMBL" id="JACHIP010000022">
    <property type="protein sequence ID" value="MBB5060909.1"/>
    <property type="molecule type" value="Genomic_DNA"/>
</dbReference>
<proteinExistence type="predicted"/>
<dbReference type="Proteomes" id="UP000540989">
    <property type="component" value="Unassembled WGS sequence"/>
</dbReference>
<keyword evidence="2" id="KW-1185">Reference proteome</keyword>
<evidence type="ECO:0000313" key="2">
    <source>
        <dbReference type="Proteomes" id="UP000540989"/>
    </source>
</evidence>
<dbReference type="RefSeq" id="WP_221313248.1">
    <property type="nucleotide sequence ID" value="NZ_JACHIP010000022.1"/>
</dbReference>
<organism evidence="1 2">
    <name type="scientific">Granulicella aggregans</name>
    <dbReference type="NCBI Taxonomy" id="474949"/>
    <lineage>
        <taxon>Bacteria</taxon>
        <taxon>Pseudomonadati</taxon>
        <taxon>Acidobacteriota</taxon>
        <taxon>Terriglobia</taxon>
        <taxon>Terriglobales</taxon>
        <taxon>Acidobacteriaceae</taxon>
        <taxon>Granulicella</taxon>
    </lineage>
</organism>